<sequence length="253" mass="26363">MMVAVPSGLDALIPTALSMVRVGVALSILPLGKKSSAGKHFTMPMALAVALCVPAPVVEVAQPLSVGLLAIKEGFLGAALGFMLSRVFFVVGGAGAVLDQQAGYTVGSTFNPTFGTTAGPIETIFTALLTLMLVDGHGGFAAAKALAATYDIWPVAQWLPPGDRSLQDFVTHVVSNQTQLLLEMAMRIVAPMAAMLLLADICTAIAGRYAQQMNPFSISLALKAFVVAVIIGVTLRSQAPQWLRVIKTLTAVS</sequence>
<evidence type="ECO:0000256" key="5">
    <source>
        <dbReference type="ARBA" id="ARBA00022989"/>
    </source>
</evidence>
<evidence type="ECO:0000313" key="9">
    <source>
        <dbReference type="Proteomes" id="UP001430193"/>
    </source>
</evidence>
<dbReference type="InterPro" id="IPR002010">
    <property type="entry name" value="T3SS_IM_R"/>
</dbReference>
<protein>
    <submittedName>
        <fullName evidence="8">Flagellar biosynthetic protein FliR</fullName>
    </submittedName>
</protein>
<comment type="similarity">
    <text evidence="2">Belongs to the FliR/MopE/SpaR family.</text>
</comment>
<keyword evidence="3" id="KW-1003">Cell membrane</keyword>
<dbReference type="Proteomes" id="UP001430193">
    <property type="component" value="Unassembled WGS sequence"/>
</dbReference>
<dbReference type="PRINTS" id="PR00953">
    <property type="entry name" value="TYPE3IMRPROT"/>
</dbReference>
<evidence type="ECO:0000256" key="3">
    <source>
        <dbReference type="ARBA" id="ARBA00022475"/>
    </source>
</evidence>
<dbReference type="EMBL" id="JADIKF010000034">
    <property type="protein sequence ID" value="MBM7128489.1"/>
    <property type="molecule type" value="Genomic_DNA"/>
</dbReference>
<dbReference type="PANTHER" id="PTHR30065">
    <property type="entry name" value="FLAGELLAR BIOSYNTHETIC PROTEIN FLIR"/>
    <property type="match status" value="1"/>
</dbReference>
<keyword evidence="8" id="KW-0969">Cilium</keyword>
<evidence type="ECO:0000256" key="7">
    <source>
        <dbReference type="SAM" id="Phobius"/>
    </source>
</evidence>
<dbReference type="Pfam" id="PF01311">
    <property type="entry name" value="Bac_export_1"/>
    <property type="match status" value="1"/>
</dbReference>
<name>A0ABS2KBL6_9GAMM</name>
<evidence type="ECO:0000256" key="2">
    <source>
        <dbReference type="ARBA" id="ARBA00009772"/>
    </source>
</evidence>
<keyword evidence="4 7" id="KW-0812">Transmembrane</keyword>
<feature type="transmembrane region" description="Helical" evidence="7">
    <location>
        <begin position="216"/>
        <end position="235"/>
    </location>
</feature>
<keyword evidence="8" id="KW-0282">Flagellum</keyword>
<accession>A0ABS2KBL6</accession>
<organism evidence="8 9">
    <name type="scientific">Dyella mobilis</name>
    <dbReference type="NCBI Taxonomy" id="1849582"/>
    <lineage>
        <taxon>Bacteria</taxon>
        <taxon>Pseudomonadati</taxon>
        <taxon>Pseudomonadota</taxon>
        <taxon>Gammaproteobacteria</taxon>
        <taxon>Lysobacterales</taxon>
        <taxon>Rhodanobacteraceae</taxon>
        <taxon>Dyella</taxon>
    </lineage>
</organism>
<keyword evidence="5 7" id="KW-1133">Transmembrane helix</keyword>
<evidence type="ECO:0000256" key="4">
    <source>
        <dbReference type="ARBA" id="ARBA00022692"/>
    </source>
</evidence>
<feature type="transmembrane region" description="Helical" evidence="7">
    <location>
        <begin position="12"/>
        <end position="29"/>
    </location>
</feature>
<feature type="transmembrane region" description="Helical" evidence="7">
    <location>
        <begin position="41"/>
        <end position="58"/>
    </location>
</feature>
<evidence type="ECO:0000256" key="6">
    <source>
        <dbReference type="ARBA" id="ARBA00023136"/>
    </source>
</evidence>
<dbReference type="RefSeq" id="WP_204630113.1">
    <property type="nucleotide sequence ID" value="NZ_BSOC01000008.1"/>
</dbReference>
<keyword evidence="9" id="KW-1185">Reference proteome</keyword>
<dbReference type="PANTHER" id="PTHR30065:SF1">
    <property type="entry name" value="SURFACE PRESENTATION OF ANTIGENS PROTEIN SPAR"/>
    <property type="match status" value="1"/>
</dbReference>
<evidence type="ECO:0000313" key="8">
    <source>
        <dbReference type="EMBL" id="MBM7128489.1"/>
    </source>
</evidence>
<keyword evidence="8" id="KW-0966">Cell projection</keyword>
<feature type="transmembrane region" description="Helical" evidence="7">
    <location>
        <begin position="188"/>
        <end position="210"/>
    </location>
</feature>
<gene>
    <name evidence="8" type="ORF">ISS99_03050</name>
</gene>
<reference evidence="8" key="1">
    <citation type="submission" date="2020-10" db="EMBL/GenBank/DDBJ databases">
        <title>Phylogeny of dyella-like bacteria.</title>
        <authorList>
            <person name="Fu J."/>
        </authorList>
    </citation>
    <scope>NUCLEOTIDE SEQUENCE</scope>
    <source>
        <strain evidence="8">DHON07</strain>
    </source>
</reference>
<comment type="subcellular location">
    <subcellularLocation>
        <location evidence="1">Cell membrane</location>
        <topology evidence="1">Multi-pass membrane protein</topology>
    </subcellularLocation>
</comment>
<proteinExistence type="inferred from homology"/>
<keyword evidence="6 7" id="KW-0472">Membrane</keyword>
<evidence type="ECO:0000256" key="1">
    <source>
        <dbReference type="ARBA" id="ARBA00004651"/>
    </source>
</evidence>
<comment type="caution">
    <text evidence="8">The sequence shown here is derived from an EMBL/GenBank/DDBJ whole genome shotgun (WGS) entry which is preliminary data.</text>
</comment>
<feature type="transmembrane region" description="Helical" evidence="7">
    <location>
        <begin position="78"/>
        <end position="98"/>
    </location>
</feature>